<feature type="transmembrane region" description="Helical" evidence="9">
    <location>
        <begin position="32"/>
        <end position="52"/>
    </location>
</feature>
<evidence type="ECO:0000256" key="4">
    <source>
        <dbReference type="ARBA" id="ARBA00022692"/>
    </source>
</evidence>
<feature type="transmembrane region" description="Helical" evidence="9">
    <location>
        <begin position="111"/>
        <end position="137"/>
    </location>
</feature>
<accession>A0A196SH65</accession>
<gene>
    <name evidence="11" type="ORF">AV274_1921</name>
</gene>
<comment type="caution">
    <text evidence="11">The sequence shown here is derived from an EMBL/GenBank/DDBJ whole genome shotgun (WGS) entry which is preliminary data.</text>
</comment>
<evidence type="ECO:0000256" key="1">
    <source>
        <dbReference type="ARBA" id="ARBA00004141"/>
    </source>
</evidence>
<dbReference type="PANTHER" id="PTHR43066">
    <property type="entry name" value="RHOMBOID-RELATED PROTEIN"/>
    <property type="match status" value="1"/>
</dbReference>
<evidence type="ECO:0000313" key="11">
    <source>
        <dbReference type="EMBL" id="OAO16390.1"/>
    </source>
</evidence>
<proteinExistence type="inferred from homology"/>
<dbReference type="STRING" id="478820.A0A196SH65"/>
<evidence type="ECO:0000259" key="10">
    <source>
        <dbReference type="Pfam" id="PF01694"/>
    </source>
</evidence>
<evidence type="ECO:0000256" key="6">
    <source>
        <dbReference type="ARBA" id="ARBA00022989"/>
    </source>
</evidence>
<dbReference type="GO" id="GO:0004252">
    <property type="term" value="F:serine-type endopeptidase activity"/>
    <property type="evidence" value="ECO:0007669"/>
    <property type="project" value="InterPro"/>
</dbReference>
<evidence type="ECO:0000256" key="9">
    <source>
        <dbReference type="SAM" id="Phobius"/>
    </source>
</evidence>
<keyword evidence="4 9" id="KW-0812">Transmembrane</keyword>
<feature type="domain" description="Peptidase S54 rhomboid" evidence="10">
    <location>
        <begin position="72"/>
        <end position="213"/>
    </location>
</feature>
<feature type="transmembrane region" description="Helical" evidence="9">
    <location>
        <begin position="144"/>
        <end position="161"/>
    </location>
</feature>
<protein>
    <submittedName>
        <fullName evidence="11">Rhomboid-like protein 14</fullName>
    </submittedName>
</protein>
<organism evidence="11 12">
    <name type="scientific">Blastocystis sp. subtype 1 (strain ATCC 50177 / NandII)</name>
    <dbReference type="NCBI Taxonomy" id="478820"/>
    <lineage>
        <taxon>Eukaryota</taxon>
        <taxon>Sar</taxon>
        <taxon>Stramenopiles</taxon>
        <taxon>Bigyra</taxon>
        <taxon>Opalozoa</taxon>
        <taxon>Opalinata</taxon>
        <taxon>Blastocystidae</taxon>
        <taxon>Blastocystis</taxon>
    </lineage>
</organism>
<keyword evidence="7 9" id="KW-0472">Membrane</keyword>
<dbReference type="OrthoDB" id="10257275at2759"/>
<dbReference type="EMBL" id="LXWW01000085">
    <property type="protein sequence ID" value="OAO16390.1"/>
    <property type="molecule type" value="Genomic_DNA"/>
</dbReference>
<dbReference type="AlphaFoldDB" id="A0A196SH65"/>
<feature type="transmembrane region" description="Helical" evidence="9">
    <location>
        <begin position="181"/>
        <end position="212"/>
    </location>
</feature>
<evidence type="ECO:0000256" key="5">
    <source>
        <dbReference type="ARBA" id="ARBA00022801"/>
    </source>
</evidence>
<evidence type="ECO:0000256" key="3">
    <source>
        <dbReference type="ARBA" id="ARBA00022670"/>
    </source>
</evidence>
<sequence length="288" mass="34148">MAERRQSDILYFVYLMLQLYQQYQQLPYKPPMTIALALLLVLIYVLEGQFPLMITKWCMCPFYIFSSHHWTELYRIFTSAVIHIDDYHLYYNISSLLWKGSFLEVVTGSKSFIVMTLFLTIVSGIYFLLITSFFNWIGFFTSSYYNRTVGFSGVLFGYKLISHFYNAGPSSLAGIRMPPSYITWVELLYCSLFPNVSFFGHLSGILAGYTYVALPKVFPKLQEVRRQWRRAAEERREREEQRRDGDNPYHYSQEDYSHLNDELRRRRYWDCLFSMQYPFLGSTESATI</sequence>
<evidence type="ECO:0000256" key="8">
    <source>
        <dbReference type="SAM" id="MobiDB-lite"/>
    </source>
</evidence>
<feature type="region of interest" description="Disordered" evidence="8">
    <location>
        <begin position="232"/>
        <end position="253"/>
    </location>
</feature>
<dbReference type="Gene3D" id="1.20.1540.10">
    <property type="entry name" value="Rhomboid-like"/>
    <property type="match status" value="1"/>
</dbReference>
<dbReference type="GO" id="GO:0006508">
    <property type="term" value="P:proteolysis"/>
    <property type="evidence" value="ECO:0007669"/>
    <property type="project" value="UniProtKB-KW"/>
</dbReference>
<comment type="subcellular location">
    <subcellularLocation>
        <location evidence="1">Membrane</location>
        <topology evidence="1">Multi-pass membrane protein</topology>
    </subcellularLocation>
</comment>
<evidence type="ECO:0000313" key="12">
    <source>
        <dbReference type="Proteomes" id="UP000078348"/>
    </source>
</evidence>
<dbReference type="GO" id="GO:0016020">
    <property type="term" value="C:membrane"/>
    <property type="evidence" value="ECO:0007669"/>
    <property type="project" value="UniProtKB-SubCell"/>
</dbReference>
<dbReference type="InterPro" id="IPR022764">
    <property type="entry name" value="Peptidase_S54_rhomboid_dom"/>
</dbReference>
<reference evidence="11 12" key="1">
    <citation type="submission" date="2016-05" db="EMBL/GenBank/DDBJ databases">
        <title>Nuclear genome of Blastocystis sp. subtype 1 NandII.</title>
        <authorList>
            <person name="Gentekaki E."/>
            <person name="Curtis B."/>
            <person name="Stairs C."/>
            <person name="Eme L."/>
            <person name="Herman E."/>
            <person name="Klimes V."/>
            <person name="Arias M.C."/>
            <person name="Elias M."/>
            <person name="Hilliou F."/>
            <person name="Klute M."/>
            <person name="Malik S.-B."/>
            <person name="Pightling A."/>
            <person name="Rachubinski R."/>
            <person name="Salas D."/>
            <person name="Schlacht A."/>
            <person name="Suga H."/>
            <person name="Archibald J."/>
            <person name="Ball S.G."/>
            <person name="Clark G."/>
            <person name="Dacks J."/>
            <person name="Van Der Giezen M."/>
            <person name="Tsaousis A."/>
            <person name="Roger A."/>
        </authorList>
    </citation>
    <scope>NUCLEOTIDE SEQUENCE [LARGE SCALE GENOMIC DNA]</scope>
    <source>
        <strain evidence="12">ATCC 50177 / NandII</strain>
    </source>
</reference>
<keyword evidence="5" id="KW-0378">Hydrolase</keyword>
<dbReference type="SUPFAM" id="SSF144091">
    <property type="entry name" value="Rhomboid-like"/>
    <property type="match status" value="1"/>
</dbReference>
<dbReference type="Pfam" id="PF01694">
    <property type="entry name" value="Rhomboid"/>
    <property type="match status" value="1"/>
</dbReference>
<comment type="similarity">
    <text evidence="2">Belongs to the peptidase S54 family.</text>
</comment>
<evidence type="ECO:0000256" key="7">
    <source>
        <dbReference type="ARBA" id="ARBA00023136"/>
    </source>
</evidence>
<keyword evidence="6 9" id="KW-1133">Transmembrane helix</keyword>
<dbReference type="PANTHER" id="PTHR43066:SF1">
    <property type="entry name" value="RHOMBOID PROTEIN 2"/>
    <property type="match status" value="1"/>
</dbReference>
<keyword evidence="12" id="KW-1185">Reference proteome</keyword>
<dbReference type="Proteomes" id="UP000078348">
    <property type="component" value="Unassembled WGS sequence"/>
</dbReference>
<name>A0A196SH65_BLAHN</name>
<dbReference type="InterPro" id="IPR035952">
    <property type="entry name" value="Rhomboid-like_sf"/>
</dbReference>
<evidence type="ECO:0000256" key="2">
    <source>
        <dbReference type="ARBA" id="ARBA00009045"/>
    </source>
</evidence>
<keyword evidence="3" id="KW-0645">Protease</keyword>